<dbReference type="Proteomes" id="UP000325440">
    <property type="component" value="Unassembled WGS sequence"/>
</dbReference>
<feature type="region of interest" description="Disordered" evidence="1">
    <location>
        <begin position="65"/>
        <end position="105"/>
    </location>
</feature>
<keyword evidence="3" id="KW-1185">Reference proteome</keyword>
<proteinExistence type="predicted"/>
<organism evidence="2 3">
    <name type="scientific">Cinara cedri</name>
    <dbReference type="NCBI Taxonomy" id="506608"/>
    <lineage>
        <taxon>Eukaryota</taxon>
        <taxon>Metazoa</taxon>
        <taxon>Ecdysozoa</taxon>
        <taxon>Arthropoda</taxon>
        <taxon>Hexapoda</taxon>
        <taxon>Insecta</taxon>
        <taxon>Pterygota</taxon>
        <taxon>Neoptera</taxon>
        <taxon>Paraneoptera</taxon>
        <taxon>Hemiptera</taxon>
        <taxon>Sternorrhyncha</taxon>
        <taxon>Aphidomorpha</taxon>
        <taxon>Aphidoidea</taxon>
        <taxon>Aphididae</taxon>
        <taxon>Lachninae</taxon>
        <taxon>Cinara</taxon>
    </lineage>
</organism>
<protein>
    <submittedName>
        <fullName evidence="2">Uncharacterized protein</fullName>
    </submittedName>
</protein>
<dbReference type="AlphaFoldDB" id="A0A5E4N9M9"/>
<dbReference type="EMBL" id="CABPRJ010001918">
    <property type="protein sequence ID" value="VVC41394.1"/>
    <property type="molecule type" value="Genomic_DNA"/>
</dbReference>
<feature type="compositionally biased region" description="Basic and acidic residues" evidence="1">
    <location>
        <begin position="87"/>
        <end position="101"/>
    </location>
</feature>
<sequence length="166" mass="18483">MTSASEAKRLRNDSPGDLGSIISGPVQLTSLDRLLTRFLICWFRTISANLVLFTRSGSQIPPDCGFEPESRSIHKRRSKPVGPGLNLERERWPSSPGERERRYYHHPRPAVRKNILRVLTNQQPTGPESPVQHSSAISYGPSANTTSARGPLSGSIQRQTTRTLKL</sequence>
<evidence type="ECO:0000256" key="1">
    <source>
        <dbReference type="SAM" id="MobiDB-lite"/>
    </source>
</evidence>
<gene>
    <name evidence="2" type="ORF">CINCED_3A003606</name>
</gene>
<evidence type="ECO:0000313" key="2">
    <source>
        <dbReference type="EMBL" id="VVC41394.1"/>
    </source>
</evidence>
<reference evidence="2 3" key="1">
    <citation type="submission" date="2019-08" db="EMBL/GenBank/DDBJ databases">
        <authorList>
            <person name="Alioto T."/>
            <person name="Alioto T."/>
            <person name="Gomez Garrido J."/>
        </authorList>
    </citation>
    <scope>NUCLEOTIDE SEQUENCE [LARGE SCALE GENOMIC DNA]</scope>
</reference>
<accession>A0A5E4N9M9</accession>
<feature type="region of interest" description="Disordered" evidence="1">
    <location>
        <begin position="122"/>
        <end position="166"/>
    </location>
</feature>
<name>A0A5E4N9M9_9HEMI</name>
<evidence type="ECO:0000313" key="3">
    <source>
        <dbReference type="Proteomes" id="UP000325440"/>
    </source>
</evidence>